<evidence type="ECO:0000313" key="1">
    <source>
        <dbReference type="EMBL" id="HHP05220.1"/>
    </source>
</evidence>
<dbReference type="AlphaFoldDB" id="A0A7J3X7N3"/>
<name>A0A7J3X7N3_THEPE</name>
<dbReference type="EMBL" id="DRZM01000164">
    <property type="protein sequence ID" value="HHP05220.1"/>
    <property type="molecule type" value="Genomic_DNA"/>
</dbReference>
<comment type="caution">
    <text evidence="1">The sequence shown here is derived from an EMBL/GenBank/DDBJ whole genome shotgun (WGS) entry which is preliminary data.</text>
</comment>
<proteinExistence type="predicted"/>
<organism evidence="1">
    <name type="scientific">Thermofilum pendens</name>
    <dbReference type="NCBI Taxonomy" id="2269"/>
    <lineage>
        <taxon>Archaea</taxon>
        <taxon>Thermoproteota</taxon>
        <taxon>Thermoprotei</taxon>
        <taxon>Thermofilales</taxon>
        <taxon>Thermofilaceae</taxon>
        <taxon>Thermofilum</taxon>
    </lineage>
</organism>
<gene>
    <name evidence="1" type="ORF">ENM88_05675</name>
</gene>
<accession>A0A7J3X7N3</accession>
<reference evidence="1" key="1">
    <citation type="journal article" date="2020" name="mSystems">
        <title>Genome- and Community-Level Interaction Insights into Carbon Utilization and Element Cycling Functions of Hydrothermarchaeota in Hydrothermal Sediment.</title>
        <authorList>
            <person name="Zhou Z."/>
            <person name="Liu Y."/>
            <person name="Xu W."/>
            <person name="Pan J."/>
            <person name="Luo Z.H."/>
            <person name="Li M."/>
        </authorList>
    </citation>
    <scope>NUCLEOTIDE SEQUENCE [LARGE SCALE GENOMIC DNA]</scope>
    <source>
        <strain evidence="1">SpSt-1125</strain>
    </source>
</reference>
<protein>
    <submittedName>
        <fullName evidence="1">Uncharacterized protein</fullName>
    </submittedName>
</protein>
<sequence>MAAKLGYPLSVRARLKLVEELRRRGVYVRWHAFEFLLAYKGRIAGVLLLEPSRGSCTLYCRSCPADLVQQVREALAAAGVDAELRVVELHAP</sequence>